<organism evidence="1 2">
    <name type="scientific">Fusobacterium varium ATCC 27725</name>
    <dbReference type="NCBI Taxonomy" id="469618"/>
    <lineage>
        <taxon>Bacteria</taxon>
        <taxon>Fusobacteriati</taxon>
        <taxon>Fusobacteriota</taxon>
        <taxon>Fusobacteriia</taxon>
        <taxon>Fusobacteriales</taxon>
        <taxon>Fusobacteriaceae</taxon>
        <taxon>Fusobacterium</taxon>
    </lineage>
</organism>
<dbReference type="GeneID" id="77468662"/>
<dbReference type="EMBL" id="CP028103">
    <property type="protein sequence ID" value="AVQ31848.1"/>
    <property type="molecule type" value="Genomic_DNA"/>
</dbReference>
<sequence>MKKIVSLIFLLLSVVSFSERLVINPKLYIDSGIIFINGEADAYTGTLVTKDEEGRLLSSVDYKNGRLNGKAVFYYPSGCIEYLAEFVDEKPLSITLYYTNGNIYQKRYIDQNNNEILEEYYLNGEKAKEYISKNEAILWNNIYYSSGNIKKDEFSDPEFEVLE</sequence>
<proteinExistence type="predicted"/>
<evidence type="ECO:0000313" key="2">
    <source>
        <dbReference type="Proteomes" id="UP000241238"/>
    </source>
</evidence>
<dbReference type="Gene3D" id="3.90.930.1">
    <property type="match status" value="1"/>
</dbReference>
<keyword evidence="2" id="KW-1185">Reference proteome</keyword>
<gene>
    <name evidence="1" type="ORF">C4N18_11715</name>
</gene>
<evidence type="ECO:0008006" key="3">
    <source>
        <dbReference type="Google" id="ProtNLM"/>
    </source>
</evidence>
<dbReference type="Proteomes" id="UP000241238">
    <property type="component" value="Chromosome"/>
</dbReference>
<accession>A0ABM6U656</accession>
<reference evidence="2" key="1">
    <citation type="journal article" date="2018" name="MSphere">
        <title>Fusobacterium Genomics Using MinION and Illumina Sequencing Enables Genome Completion and Correction.</title>
        <authorList>
            <person name="Todd S.M."/>
            <person name="Settlage R.E."/>
            <person name="Lahmers K.K."/>
            <person name="Slade D.J."/>
        </authorList>
    </citation>
    <scope>NUCLEOTIDE SEQUENCE [LARGE SCALE GENOMIC DNA]</scope>
    <source>
        <strain evidence="2">ATCC 27725</strain>
    </source>
</reference>
<dbReference type="RefSeq" id="WP_005948205.1">
    <property type="nucleotide sequence ID" value="NZ_CP028103.1"/>
</dbReference>
<protein>
    <recommendedName>
        <fullName evidence="3">MORN repeat protein</fullName>
    </recommendedName>
</protein>
<evidence type="ECO:0000313" key="1">
    <source>
        <dbReference type="EMBL" id="AVQ31848.1"/>
    </source>
</evidence>
<name>A0ABM6U656_FUSVA</name>
<dbReference type="SUPFAM" id="SSF82185">
    <property type="entry name" value="Histone H3 K4-specific methyltransferase SET7/9 N-terminal domain"/>
    <property type="match status" value="1"/>
</dbReference>